<dbReference type="PIRSF" id="PIRSF006076">
    <property type="entry name" value="OM_assembly_OMP85"/>
    <property type="match status" value="1"/>
</dbReference>
<evidence type="ECO:0000256" key="5">
    <source>
        <dbReference type="ARBA" id="ARBA00022737"/>
    </source>
</evidence>
<evidence type="ECO:0000256" key="2">
    <source>
        <dbReference type="ARBA" id="ARBA00022452"/>
    </source>
</evidence>
<dbReference type="OrthoDB" id="9803054at2"/>
<evidence type="ECO:0000259" key="10">
    <source>
        <dbReference type="PROSITE" id="PS51779"/>
    </source>
</evidence>
<dbReference type="GO" id="GO:0043165">
    <property type="term" value="P:Gram-negative-bacterium-type cell outer membrane assembly"/>
    <property type="evidence" value="ECO:0007669"/>
    <property type="project" value="UniProtKB-UniRule"/>
</dbReference>
<dbReference type="GO" id="GO:0051205">
    <property type="term" value="P:protein insertion into membrane"/>
    <property type="evidence" value="ECO:0007669"/>
    <property type="project" value="UniProtKB-UniRule"/>
</dbReference>
<comment type="subcellular location">
    <subcellularLocation>
        <location evidence="8">Cell outer membrane</location>
    </subcellularLocation>
    <subcellularLocation>
        <location evidence="1">Membrane</location>
    </subcellularLocation>
</comment>
<dbReference type="EMBL" id="CP042261">
    <property type="protein sequence ID" value="QDY69332.1"/>
    <property type="molecule type" value="Genomic_DNA"/>
</dbReference>
<keyword evidence="2 8" id="KW-1134">Transmembrane beta strand</keyword>
<evidence type="ECO:0000256" key="7">
    <source>
        <dbReference type="ARBA" id="ARBA00023237"/>
    </source>
</evidence>
<dbReference type="GO" id="GO:0009279">
    <property type="term" value="C:cell outer membrane"/>
    <property type="evidence" value="ECO:0007669"/>
    <property type="project" value="UniProtKB-SubCell"/>
</dbReference>
<proteinExistence type="inferred from homology"/>
<protein>
    <recommendedName>
        <fullName evidence="8 9">Outer membrane protein assembly factor BamA</fullName>
    </recommendedName>
</protein>
<comment type="similarity">
    <text evidence="8">Belongs to the BamA family.</text>
</comment>
<feature type="domain" description="POTRA" evidence="10">
    <location>
        <begin position="102"/>
        <end position="179"/>
    </location>
</feature>
<feature type="domain" description="POTRA" evidence="10">
    <location>
        <begin position="34"/>
        <end position="101"/>
    </location>
</feature>
<evidence type="ECO:0000313" key="11">
    <source>
        <dbReference type="EMBL" id="QDY69332.1"/>
    </source>
</evidence>
<name>A0A5B8ISW8_9RHOB</name>
<feature type="signal peptide" evidence="8">
    <location>
        <begin position="1"/>
        <end position="31"/>
    </location>
</feature>
<dbReference type="Pfam" id="PF01103">
    <property type="entry name" value="Omp85"/>
    <property type="match status" value="1"/>
</dbReference>
<dbReference type="HAMAP" id="MF_01430">
    <property type="entry name" value="OM_assembly_BamA"/>
    <property type="match status" value="1"/>
</dbReference>
<keyword evidence="3 8" id="KW-0812">Transmembrane</keyword>
<evidence type="ECO:0000256" key="3">
    <source>
        <dbReference type="ARBA" id="ARBA00022692"/>
    </source>
</evidence>
<evidence type="ECO:0000313" key="12">
    <source>
        <dbReference type="Proteomes" id="UP000318483"/>
    </source>
</evidence>
<evidence type="ECO:0000256" key="6">
    <source>
        <dbReference type="ARBA" id="ARBA00023136"/>
    </source>
</evidence>
<dbReference type="PANTHER" id="PTHR12815:SF23">
    <property type="entry name" value="OUTER MEMBRANE PROTEIN ASSEMBLY FACTOR BAMA"/>
    <property type="match status" value="1"/>
</dbReference>
<dbReference type="PANTHER" id="PTHR12815">
    <property type="entry name" value="SORTING AND ASSEMBLY MACHINERY SAMM50 PROTEIN FAMILY MEMBER"/>
    <property type="match status" value="1"/>
</dbReference>
<keyword evidence="4 8" id="KW-0732">Signal</keyword>
<feature type="domain" description="POTRA" evidence="10">
    <location>
        <begin position="355"/>
        <end position="428"/>
    </location>
</feature>
<dbReference type="PROSITE" id="PS51779">
    <property type="entry name" value="POTRA"/>
    <property type="match status" value="3"/>
</dbReference>
<dbReference type="AlphaFoldDB" id="A0A5B8ISW8"/>
<evidence type="ECO:0000256" key="1">
    <source>
        <dbReference type="ARBA" id="ARBA00004370"/>
    </source>
</evidence>
<dbReference type="Pfam" id="PF07244">
    <property type="entry name" value="POTRA"/>
    <property type="match status" value="4"/>
</dbReference>
<keyword evidence="7 8" id="KW-0998">Cell outer membrane</keyword>
<feature type="chain" id="PRO_5023572984" description="Outer membrane protein assembly factor BamA" evidence="8">
    <location>
        <begin position="32"/>
        <end position="777"/>
    </location>
</feature>
<dbReference type="Proteomes" id="UP000318483">
    <property type="component" value="Chromosome"/>
</dbReference>
<evidence type="ECO:0000256" key="9">
    <source>
        <dbReference type="NCBIfam" id="TIGR03303"/>
    </source>
</evidence>
<reference evidence="11 12" key="1">
    <citation type="submission" date="2019-07" db="EMBL/GenBank/DDBJ databases">
        <title>Litoreibacter alkalisoli sp. nov., isolated from saline-alkaline soil.</title>
        <authorList>
            <person name="Wang S."/>
            <person name="Xu L."/>
            <person name="Xing Y.-T."/>
            <person name="Sun J.-Q."/>
        </authorList>
    </citation>
    <scope>NUCLEOTIDE SEQUENCE [LARGE SCALE GENOMIC DNA]</scope>
    <source>
        <strain evidence="11 12">LN3S51</strain>
    </source>
</reference>
<keyword evidence="5 8" id="KW-0677">Repeat</keyword>
<evidence type="ECO:0000256" key="4">
    <source>
        <dbReference type="ARBA" id="ARBA00022729"/>
    </source>
</evidence>
<comment type="function">
    <text evidence="8">Part of the outer membrane protein assembly complex, which is involved in assembly and insertion of beta-barrel proteins into the outer membrane.</text>
</comment>
<accession>A0A5B8ISW8</accession>
<dbReference type="InterPro" id="IPR023707">
    <property type="entry name" value="OM_assembly_BamA"/>
</dbReference>
<gene>
    <name evidence="8 11" type="primary">bamA</name>
    <name evidence="11" type="ORF">FPZ52_06610</name>
</gene>
<dbReference type="InterPro" id="IPR034746">
    <property type="entry name" value="POTRA"/>
</dbReference>
<dbReference type="Gene3D" id="2.40.160.50">
    <property type="entry name" value="membrane protein fhac: a member of the omp85/tpsb transporter family"/>
    <property type="match status" value="1"/>
</dbReference>
<organism evidence="11 12">
    <name type="scientific">Qingshengfaniella alkalisoli</name>
    <dbReference type="NCBI Taxonomy" id="2599296"/>
    <lineage>
        <taxon>Bacteria</taxon>
        <taxon>Pseudomonadati</taxon>
        <taxon>Pseudomonadota</taxon>
        <taxon>Alphaproteobacteria</taxon>
        <taxon>Rhodobacterales</taxon>
        <taxon>Paracoccaceae</taxon>
        <taxon>Qingshengfaniella</taxon>
    </lineage>
</organism>
<dbReference type="NCBIfam" id="TIGR03303">
    <property type="entry name" value="OM_YaeT"/>
    <property type="match status" value="1"/>
</dbReference>
<dbReference type="InterPro" id="IPR039910">
    <property type="entry name" value="D15-like"/>
</dbReference>
<dbReference type="KEGG" id="lit:FPZ52_06610"/>
<keyword evidence="6 8" id="KW-0472">Membrane</keyword>
<dbReference type="InterPro" id="IPR000184">
    <property type="entry name" value="Bac_surfAg_D15"/>
</dbReference>
<keyword evidence="12" id="KW-1185">Reference proteome</keyword>
<sequence length="777" mass="86377" precursor="true">MTGFGRKRGWIFAGVSAAALIGVMCTAPATAQGVNLSGVEVRGNQRIDSATVLTYAGLTPGQPVSAGELNAAYQRMVGSGLFEDVDLDVSGSRVIITVDEYPTINQISIEGNRRINDEALQELINSQPRRVYSPTTAENDARELTNAYRQAGRLEAVVVPKIIPRSQNRVDLVFEVSESRVVEIERIGFVGNRSYSDRRLRQVLETKQAGLFRALIRSDTFIEDRIQFDRQLLTDFYRSRGFVDFEVLSVAPEFSRERNAFFLTFNVQEGQRYHIGNISVSSEVPGLDPTAYRNILRIKAGQTYSPARIEDSVSRMERKALQDGLDFIRVDPRVTRNDRNQQLDFNFVLTRGERIFVERIDIEGNATTQDRVIRRQFDVVEGDPFNPREIRESAERIRALGYFSDAQVDAREGTQPDRVIVDVDVEEQPTGSLTFGVNYSVDDGPGLAIGLSERNFLGRGQLLNLSIAAGVDNADTALTFSDPALLGRDLRGTVDLYYRTSNNFSSDFDTRELGLVPSLEFPISENGRLELRYRLSQDEIKDVDFGYPDDSNDIGDNGSSAIIQREEGDRITSAVGYTYTYDTRRVGLDPNTGFQFRFSQDFAGLGGDNKYVKTTALLGAETKVWNEEIGLTAQLQGGSLNFIDGNSRVIDRFRAGNIRGFSRNGIGPRDLTATNEDALGGNYMAALSLEADFPIGLPEEYGFRGGVFFDAGSVWGLDDTAGTGGEVDDSFHLRTVVGASLFWTTPIGPLRFDFTKALDKEDYDDERTFDLTVSTRF</sequence>
<dbReference type="RefSeq" id="WP_146364711.1">
    <property type="nucleotide sequence ID" value="NZ_CP042261.1"/>
</dbReference>
<dbReference type="InterPro" id="IPR010827">
    <property type="entry name" value="BamA/TamA_POTRA"/>
</dbReference>
<evidence type="ECO:0000256" key="8">
    <source>
        <dbReference type="HAMAP-Rule" id="MF_01430"/>
    </source>
</evidence>
<dbReference type="Gene3D" id="3.10.20.310">
    <property type="entry name" value="membrane protein fhac"/>
    <property type="match status" value="5"/>
</dbReference>
<comment type="subunit">
    <text evidence="8">Part of the Bam complex.</text>
</comment>